<keyword evidence="1" id="KW-0732">Signal</keyword>
<dbReference type="InterPro" id="IPR011990">
    <property type="entry name" value="TPR-like_helical_dom_sf"/>
</dbReference>
<feature type="chain" id="PRO_5003655147" evidence="1">
    <location>
        <begin position="19"/>
        <end position="262"/>
    </location>
</feature>
<reference evidence="2 3" key="1">
    <citation type="journal article" date="2012" name="J. Bacteriol.">
        <title>Complete genome sequence of the B12-producing Shimwellia blattae strain DSM 4481, isolated from a cockroach.</title>
        <authorList>
            <person name="Brzuszkiewicz E."/>
            <person name="Waschkowitz T."/>
            <person name="Wiezer A."/>
            <person name="Daniel R."/>
        </authorList>
    </citation>
    <scope>NUCLEOTIDE SEQUENCE [LARGE SCALE GENOMIC DNA]</scope>
    <source>
        <strain evidence="3">ATCC 29907 / DSM 4481 / JCM 1650 / NBRC 105725 / CDC 9005-74</strain>
    </source>
</reference>
<keyword evidence="3" id="KW-1185">Reference proteome</keyword>
<dbReference type="eggNOG" id="COG0457">
    <property type="taxonomic scope" value="Bacteria"/>
</dbReference>
<dbReference type="EMBL" id="CP001560">
    <property type="protein sequence ID" value="AFJ46274.1"/>
    <property type="molecule type" value="Genomic_DNA"/>
</dbReference>
<dbReference type="OrthoDB" id="8970999at2"/>
<accession>I2B6X0</accession>
<organism evidence="2 3">
    <name type="scientific">Shimwellia blattae (strain ATCC 29907 / DSM 4481 / JCM 1650 / NBRC 105725 / CDC 9005-74)</name>
    <name type="common">Escherichia blattae</name>
    <dbReference type="NCBI Taxonomy" id="630626"/>
    <lineage>
        <taxon>Bacteria</taxon>
        <taxon>Pseudomonadati</taxon>
        <taxon>Pseudomonadota</taxon>
        <taxon>Gammaproteobacteria</taxon>
        <taxon>Enterobacterales</taxon>
        <taxon>Enterobacteriaceae</taxon>
        <taxon>Shimwellia</taxon>
    </lineage>
</organism>
<sequence>MRVITSILVLLFSLNTNANVKIYENDTSILGLEQTGDRTKISSTLYGGSDQSGESSPANCVVKYILEDEGVNFKGRLIPFSTDGMSYSVDNKIMASFEPVGNVMTYVSDRPLDVCPMATDFVGDYDLVSDKTAKYKSYFDILIKLNYTNALKVFRLRGVSSAIDLIEPYVQQSIHNDYYYADVFNDYGFLLQQAGRNVDAVTVLNIVVKNTPKRAVAYLNIADAYWASGDVTKSSQNYKEYIKLMKISHNNKIPKRAIDRSK</sequence>
<dbReference type="SUPFAM" id="SSF48452">
    <property type="entry name" value="TPR-like"/>
    <property type="match status" value="1"/>
</dbReference>
<gene>
    <name evidence="2" type="ordered locus">EBL_c11700</name>
</gene>
<name>I2B6X0_SHIBC</name>
<accession>K6WMT9</accession>
<proteinExistence type="predicted"/>
<protein>
    <submittedName>
        <fullName evidence="2">Uncharacterized protein</fullName>
    </submittedName>
</protein>
<evidence type="ECO:0000256" key="1">
    <source>
        <dbReference type="SAM" id="SignalP"/>
    </source>
</evidence>
<dbReference type="HOGENOM" id="CLU_989959_0_0_6"/>
<dbReference type="RefSeq" id="WP_002445167.1">
    <property type="nucleotide sequence ID" value="NC_017910.1"/>
</dbReference>
<evidence type="ECO:0000313" key="2">
    <source>
        <dbReference type="EMBL" id="AFJ46274.1"/>
    </source>
</evidence>
<dbReference type="Gene3D" id="1.25.40.10">
    <property type="entry name" value="Tetratricopeptide repeat domain"/>
    <property type="match status" value="1"/>
</dbReference>
<feature type="signal peptide" evidence="1">
    <location>
        <begin position="1"/>
        <end position="18"/>
    </location>
</feature>
<dbReference type="STRING" id="630626.EBL_c11700"/>
<dbReference type="Proteomes" id="UP000001955">
    <property type="component" value="Chromosome"/>
</dbReference>
<dbReference type="KEGG" id="ebt:EBL_c11700"/>
<evidence type="ECO:0000313" key="3">
    <source>
        <dbReference type="Proteomes" id="UP000001955"/>
    </source>
</evidence>
<dbReference type="AlphaFoldDB" id="I2B6X0"/>